<evidence type="ECO:0000256" key="6">
    <source>
        <dbReference type="SAM" id="Phobius"/>
    </source>
</evidence>
<keyword evidence="3 6" id="KW-0812">Transmembrane</keyword>
<organism evidence="8 9">
    <name type="scientific">Chitinilyticum piscinae</name>
    <dbReference type="NCBI Taxonomy" id="2866724"/>
    <lineage>
        <taxon>Bacteria</taxon>
        <taxon>Pseudomonadati</taxon>
        <taxon>Pseudomonadota</taxon>
        <taxon>Betaproteobacteria</taxon>
        <taxon>Neisseriales</taxon>
        <taxon>Chitinibacteraceae</taxon>
        <taxon>Chitinilyticum</taxon>
    </lineage>
</organism>
<comment type="similarity">
    <text evidence="2">Belongs to the EamA transporter family.</text>
</comment>
<dbReference type="Proteomes" id="UP000604481">
    <property type="component" value="Unassembled WGS sequence"/>
</dbReference>
<feature type="transmembrane region" description="Helical" evidence="6">
    <location>
        <begin position="125"/>
        <end position="147"/>
    </location>
</feature>
<feature type="transmembrane region" description="Helical" evidence="6">
    <location>
        <begin position="94"/>
        <end position="113"/>
    </location>
</feature>
<feature type="domain" description="EamA" evidence="7">
    <location>
        <begin position="6"/>
        <end position="138"/>
    </location>
</feature>
<reference evidence="8 9" key="1">
    <citation type="submission" date="2020-10" db="EMBL/GenBank/DDBJ databases">
        <title>The genome sequence of Chitinilyticum litopenaei 4Y14.</title>
        <authorList>
            <person name="Liu Y."/>
        </authorList>
    </citation>
    <scope>NUCLEOTIDE SEQUENCE [LARGE SCALE GENOMIC DNA]</scope>
    <source>
        <strain evidence="8 9">4Y14</strain>
    </source>
</reference>
<dbReference type="Pfam" id="PF00892">
    <property type="entry name" value="EamA"/>
    <property type="match status" value="2"/>
</dbReference>
<feature type="transmembrane region" description="Helical" evidence="6">
    <location>
        <begin position="245"/>
        <end position="264"/>
    </location>
</feature>
<dbReference type="InterPro" id="IPR050638">
    <property type="entry name" value="AA-Vitamin_Transporters"/>
</dbReference>
<comment type="caution">
    <text evidence="8">The sequence shown here is derived from an EMBL/GenBank/DDBJ whole genome shotgun (WGS) entry which is preliminary data.</text>
</comment>
<sequence length="317" mass="34734">MSATLRGHLLALFAVSVWGTTFVSTKLLLQHLSPVQILFDRFLLAWLVLWLLHPVWRGWEGWKQELHYAAMGATGVTLYFLTENYALQFTQASNVGLLVSSAPLLTALLAHFFSTDEGLSRPLVIGSLIAFAGVALVMFNGSVVLQLNPLGDLLALSAGGMWALYSTLLKRVSKPHGLLHLTRRIFGYGLLTMLPALWLTGYTAALPTILLHQVWPQLLFLGLIASALCYVVWNNAVQLIGAVKASNYIYLIPAITMLTAAIILREQITPLALLGAALIVAGVWFAEHGSPLLRRTSSSTRQAKYQAPYASDNQIEK</sequence>
<dbReference type="AlphaFoldDB" id="A0A8J7FLM5"/>
<keyword evidence="5 6" id="KW-0472">Membrane</keyword>
<gene>
    <name evidence="8" type="ORF">INR99_04235</name>
</gene>
<dbReference type="RefSeq" id="WP_194115066.1">
    <property type="nucleotide sequence ID" value="NZ_JADFUA010000002.1"/>
</dbReference>
<dbReference type="InterPro" id="IPR000620">
    <property type="entry name" value="EamA_dom"/>
</dbReference>
<comment type="subcellular location">
    <subcellularLocation>
        <location evidence="1">Membrane</location>
        <topology evidence="1">Multi-pass membrane protein</topology>
    </subcellularLocation>
</comment>
<evidence type="ECO:0000256" key="1">
    <source>
        <dbReference type="ARBA" id="ARBA00004141"/>
    </source>
</evidence>
<feature type="transmembrane region" description="Helical" evidence="6">
    <location>
        <begin position="65"/>
        <end position="82"/>
    </location>
</feature>
<evidence type="ECO:0000313" key="8">
    <source>
        <dbReference type="EMBL" id="MBE9608549.1"/>
    </source>
</evidence>
<dbReference type="PANTHER" id="PTHR32322">
    <property type="entry name" value="INNER MEMBRANE TRANSPORTER"/>
    <property type="match status" value="1"/>
</dbReference>
<name>A0A8J7FLM5_9NEIS</name>
<keyword evidence="4 6" id="KW-1133">Transmembrane helix</keyword>
<dbReference type="InterPro" id="IPR037185">
    <property type="entry name" value="EmrE-like"/>
</dbReference>
<dbReference type="SUPFAM" id="SSF103481">
    <property type="entry name" value="Multidrug resistance efflux transporter EmrE"/>
    <property type="match status" value="2"/>
</dbReference>
<evidence type="ECO:0000256" key="5">
    <source>
        <dbReference type="ARBA" id="ARBA00023136"/>
    </source>
</evidence>
<dbReference type="EMBL" id="JADFUA010000002">
    <property type="protein sequence ID" value="MBE9608549.1"/>
    <property type="molecule type" value="Genomic_DNA"/>
</dbReference>
<evidence type="ECO:0000256" key="3">
    <source>
        <dbReference type="ARBA" id="ARBA00022692"/>
    </source>
</evidence>
<protein>
    <submittedName>
        <fullName evidence="8">DMT family transporter</fullName>
    </submittedName>
</protein>
<evidence type="ECO:0000259" key="7">
    <source>
        <dbReference type="Pfam" id="PF00892"/>
    </source>
</evidence>
<dbReference type="PANTHER" id="PTHR32322:SF2">
    <property type="entry name" value="EAMA DOMAIN-CONTAINING PROTEIN"/>
    <property type="match status" value="1"/>
</dbReference>
<dbReference type="GO" id="GO:0016020">
    <property type="term" value="C:membrane"/>
    <property type="evidence" value="ECO:0007669"/>
    <property type="project" value="UniProtKB-SubCell"/>
</dbReference>
<feature type="domain" description="EamA" evidence="7">
    <location>
        <begin position="150"/>
        <end position="285"/>
    </location>
</feature>
<feature type="transmembrane region" description="Helical" evidence="6">
    <location>
        <begin position="270"/>
        <end position="286"/>
    </location>
</feature>
<accession>A0A8J7FLM5</accession>
<feature type="transmembrane region" description="Helical" evidence="6">
    <location>
        <begin position="214"/>
        <end position="233"/>
    </location>
</feature>
<proteinExistence type="inferred from homology"/>
<feature type="transmembrane region" description="Helical" evidence="6">
    <location>
        <begin position="185"/>
        <end position="202"/>
    </location>
</feature>
<evidence type="ECO:0000256" key="4">
    <source>
        <dbReference type="ARBA" id="ARBA00022989"/>
    </source>
</evidence>
<feature type="transmembrane region" description="Helical" evidence="6">
    <location>
        <begin position="35"/>
        <end position="53"/>
    </location>
</feature>
<keyword evidence="9" id="KW-1185">Reference proteome</keyword>
<evidence type="ECO:0000256" key="2">
    <source>
        <dbReference type="ARBA" id="ARBA00007362"/>
    </source>
</evidence>
<evidence type="ECO:0000313" key="9">
    <source>
        <dbReference type="Proteomes" id="UP000604481"/>
    </source>
</evidence>